<dbReference type="Gene3D" id="3.40.190.80">
    <property type="match status" value="1"/>
</dbReference>
<protein>
    <recommendedName>
        <fullName evidence="4 11">Histidinol-phosphatase</fullName>
        <ecNumber evidence="4 11">3.1.3.15</ecNumber>
    </recommendedName>
</protein>
<evidence type="ECO:0000313" key="13">
    <source>
        <dbReference type="Proteomes" id="UP001148313"/>
    </source>
</evidence>
<keyword evidence="5" id="KW-0028">Amino-acid biosynthesis</keyword>
<evidence type="ECO:0000256" key="2">
    <source>
        <dbReference type="ARBA" id="ARBA00004970"/>
    </source>
</evidence>
<dbReference type="Pfam" id="PF00459">
    <property type="entry name" value="Inositol_P"/>
    <property type="match status" value="1"/>
</dbReference>
<evidence type="ECO:0000256" key="6">
    <source>
        <dbReference type="ARBA" id="ARBA00022723"/>
    </source>
</evidence>
<keyword evidence="8" id="KW-0460">Magnesium</keyword>
<comment type="catalytic activity">
    <reaction evidence="10">
        <text>L-histidinol phosphate + H2O = L-histidinol + phosphate</text>
        <dbReference type="Rhea" id="RHEA:14465"/>
        <dbReference type="ChEBI" id="CHEBI:15377"/>
        <dbReference type="ChEBI" id="CHEBI:43474"/>
        <dbReference type="ChEBI" id="CHEBI:57699"/>
        <dbReference type="ChEBI" id="CHEBI:57980"/>
        <dbReference type="EC" id="3.1.3.15"/>
    </reaction>
</comment>
<evidence type="ECO:0000256" key="8">
    <source>
        <dbReference type="ARBA" id="ARBA00022842"/>
    </source>
</evidence>
<dbReference type="Gene3D" id="3.30.540.10">
    <property type="entry name" value="Fructose-1,6-Bisphosphatase, subunit A, domain 1"/>
    <property type="match status" value="1"/>
</dbReference>
<organism evidence="12 13">
    <name type="scientific">Hoeflea poritis</name>
    <dbReference type="NCBI Taxonomy" id="2993659"/>
    <lineage>
        <taxon>Bacteria</taxon>
        <taxon>Pseudomonadati</taxon>
        <taxon>Pseudomonadota</taxon>
        <taxon>Alphaproteobacteria</taxon>
        <taxon>Hyphomicrobiales</taxon>
        <taxon>Rhizobiaceae</taxon>
        <taxon>Hoeflea</taxon>
    </lineage>
</organism>
<evidence type="ECO:0000313" key="12">
    <source>
        <dbReference type="EMBL" id="MDA4847136.1"/>
    </source>
</evidence>
<keyword evidence="13" id="KW-1185">Reference proteome</keyword>
<evidence type="ECO:0000256" key="10">
    <source>
        <dbReference type="ARBA" id="ARBA00049158"/>
    </source>
</evidence>
<keyword evidence="9" id="KW-0368">Histidine biosynthesis</keyword>
<gene>
    <name evidence="12" type="primary">hisN</name>
    <name evidence="12" type="ORF">OOZ53_17380</name>
</gene>
<comment type="pathway">
    <text evidence="2">Amino-acid biosynthesis; L-histidine biosynthesis; L-histidine from 5-phospho-alpha-D-ribose 1-diphosphate: step 8/9.</text>
</comment>
<dbReference type="RefSeq" id="WP_271090943.1">
    <property type="nucleotide sequence ID" value="NZ_JAPJZH010000011.1"/>
</dbReference>
<dbReference type="NCBIfam" id="TIGR02067">
    <property type="entry name" value="his_9_HisN"/>
    <property type="match status" value="1"/>
</dbReference>
<proteinExistence type="inferred from homology"/>
<comment type="cofactor">
    <cofactor evidence="1">
        <name>Mg(2+)</name>
        <dbReference type="ChEBI" id="CHEBI:18420"/>
    </cofactor>
</comment>
<dbReference type="PRINTS" id="PR00377">
    <property type="entry name" value="IMPHPHTASES"/>
</dbReference>
<dbReference type="PROSITE" id="PS00629">
    <property type="entry name" value="IMP_1"/>
    <property type="match status" value="1"/>
</dbReference>
<keyword evidence="7 12" id="KW-0378">Hydrolase</keyword>
<evidence type="ECO:0000256" key="11">
    <source>
        <dbReference type="NCBIfam" id="TIGR02067"/>
    </source>
</evidence>
<evidence type="ECO:0000256" key="4">
    <source>
        <dbReference type="ARBA" id="ARBA00013085"/>
    </source>
</evidence>
<evidence type="ECO:0000256" key="3">
    <source>
        <dbReference type="ARBA" id="ARBA00009759"/>
    </source>
</evidence>
<sequence>MQPDLDFLHLLADAAAKETLPRFRANTTVSNKLQGGFDPVTEADRAAEAAIRDLIGRHYPDHGIMGEEHGSEGLDRDYLWIIDPIDGTRAFISGLPVWGTLIGLYHRGRAVAGAMDQPFTGERFVADQSGTYYRGPDGERAIRARDCGSLAKATLFTTSPHLFSEAEGVRYRAVENRVNLFRYGCDCYAYTLVAGGHADLVVENNLKAYDIGALIAILESAGAVVSDWSGARPEQGGNIIAAGSKAVHEEALALLAA</sequence>
<dbReference type="InterPro" id="IPR020583">
    <property type="entry name" value="Inositol_monoP_metal-BS"/>
</dbReference>
<dbReference type="EC" id="3.1.3.15" evidence="4 11"/>
<evidence type="ECO:0000256" key="1">
    <source>
        <dbReference type="ARBA" id="ARBA00001946"/>
    </source>
</evidence>
<comment type="similarity">
    <text evidence="3">Belongs to the inositol monophosphatase superfamily.</text>
</comment>
<dbReference type="PANTHER" id="PTHR20854:SF4">
    <property type="entry name" value="INOSITOL-1-MONOPHOSPHATASE-RELATED"/>
    <property type="match status" value="1"/>
</dbReference>
<dbReference type="InterPro" id="IPR011809">
    <property type="entry name" value="His_9_proposed"/>
</dbReference>
<dbReference type="CDD" id="cd01641">
    <property type="entry name" value="Bacterial_IMPase_like_1"/>
    <property type="match status" value="1"/>
</dbReference>
<reference evidence="12" key="1">
    <citation type="submission" date="2022-11" db="EMBL/GenBank/DDBJ databases">
        <title>Hoeflea poritis sp. nov., isolated from scleractinian coral Porites lutea.</title>
        <authorList>
            <person name="Zhang G."/>
            <person name="Wei Q."/>
            <person name="Cai L."/>
        </authorList>
    </citation>
    <scope>NUCLEOTIDE SEQUENCE</scope>
    <source>
        <strain evidence="12">E7-10</strain>
    </source>
</reference>
<accession>A0ABT4VR36</accession>
<keyword evidence="6" id="KW-0479">Metal-binding</keyword>
<dbReference type="SUPFAM" id="SSF56655">
    <property type="entry name" value="Carbohydrate phosphatase"/>
    <property type="match status" value="1"/>
</dbReference>
<dbReference type="EMBL" id="JAPJZH010000011">
    <property type="protein sequence ID" value="MDA4847136.1"/>
    <property type="molecule type" value="Genomic_DNA"/>
</dbReference>
<comment type="caution">
    <text evidence="12">The sequence shown here is derived from an EMBL/GenBank/DDBJ whole genome shotgun (WGS) entry which is preliminary data.</text>
</comment>
<evidence type="ECO:0000256" key="7">
    <source>
        <dbReference type="ARBA" id="ARBA00022801"/>
    </source>
</evidence>
<evidence type="ECO:0000256" key="5">
    <source>
        <dbReference type="ARBA" id="ARBA00022605"/>
    </source>
</evidence>
<dbReference type="Proteomes" id="UP001148313">
    <property type="component" value="Unassembled WGS sequence"/>
</dbReference>
<dbReference type="InterPro" id="IPR000760">
    <property type="entry name" value="Inositol_monophosphatase-like"/>
</dbReference>
<dbReference type="GO" id="GO:0004401">
    <property type="term" value="F:histidinol-phosphatase activity"/>
    <property type="evidence" value="ECO:0007669"/>
    <property type="project" value="UniProtKB-EC"/>
</dbReference>
<dbReference type="PANTHER" id="PTHR20854">
    <property type="entry name" value="INOSITOL MONOPHOSPHATASE"/>
    <property type="match status" value="1"/>
</dbReference>
<evidence type="ECO:0000256" key="9">
    <source>
        <dbReference type="ARBA" id="ARBA00023102"/>
    </source>
</evidence>
<name>A0ABT4VR36_9HYPH</name>